<dbReference type="InterPro" id="IPR017896">
    <property type="entry name" value="4Fe4S_Fe-S-bd"/>
</dbReference>
<dbReference type="Pfam" id="PF13237">
    <property type="entry name" value="Fer4_10"/>
    <property type="match status" value="1"/>
</dbReference>
<organism evidence="6 7">
    <name type="scientific">Maridesulfovibrio ferrireducens</name>
    <dbReference type="NCBI Taxonomy" id="246191"/>
    <lineage>
        <taxon>Bacteria</taxon>
        <taxon>Pseudomonadati</taxon>
        <taxon>Thermodesulfobacteriota</taxon>
        <taxon>Desulfovibrionia</taxon>
        <taxon>Desulfovibrionales</taxon>
        <taxon>Desulfovibrionaceae</taxon>
        <taxon>Maridesulfovibrio</taxon>
    </lineage>
</organism>
<evidence type="ECO:0000256" key="4">
    <source>
        <dbReference type="ARBA" id="ARBA00023014"/>
    </source>
</evidence>
<name>A0A1G9EFH0_9BACT</name>
<dbReference type="GO" id="GO:0051539">
    <property type="term" value="F:4 iron, 4 sulfur cluster binding"/>
    <property type="evidence" value="ECO:0007669"/>
    <property type="project" value="UniProtKB-KW"/>
</dbReference>
<protein>
    <submittedName>
        <fullName evidence="6">2-oxoglutarate ferredoxin oxidoreductase subunit delta</fullName>
    </submittedName>
</protein>
<dbReference type="InterPro" id="IPR050572">
    <property type="entry name" value="Fe-S_Ferredoxin"/>
</dbReference>
<keyword evidence="7" id="KW-1185">Reference proteome</keyword>
<dbReference type="PROSITE" id="PS00198">
    <property type="entry name" value="4FE4S_FER_1"/>
    <property type="match status" value="1"/>
</dbReference>
<keyword evidence="1" id="KW-0004">4Fe-4S</keyword>
<feature type="domain" description="4Fe-4S ferredoxin-type" evidence="5">
    <location>
        <begin position="66"/>
        <end position="95"/>
    </location>
</feature>
<evidence type="ECO:0000256" key="1">
    <source>
        <dbReference type="ARBA" id="ARBA00022485"/>
    </source>
</evidence>
<dbReference type="PROSITE" id="PS51379">
    <property type="entry name" value="4FE4S_FER_2"/>
    <property type="match status" value="2"/>
</dbReference>
<evidence type="ECO:0000256" key="3">
    <source>
        <dbReference type="ARBA" id="ARBA00023004"/>
    </source>
</evidence>
<keyword evidence="3" id="KW-0408">Iron</keyword>
<keyword evidence="2" id="KW-0479">Metal-binding</keyword>
<dbReference type="STRING" id="246191.SAMN05660337_1087"/>
<dbReference type="EMBL" id="FNGA01000002">
    <property type="protein sequence ID" value="SDK74801.1"/>
    <property type="molecule type" value="Genomic_DNA"/>
</dbReference>
<dbReference type="InterPro" id="IPR017900">
    <property type="entry name" value="4Fe4S_Fe_S_CS"/>
</dbReference>
<dbReference type="Proteomes" id="UP000199053">
    <property type="component" value="Unassembled WGS sequence"/>
</dbReference>
<sequence length="127" mass="13964">MKFVEARLSPVREETYGKITPNLDQVMSVKRKGQSKVTIFPDWCKGCGICAAFCPAKVMELNDQGKAVVIREEECINCGFCELHCPDFAIMVQPKVDDEIPAACRALLKKAAGPDAGKDEESIKEKG</sequence>
<evidence type="ECO:0000256" key="2">
    <source>
        <dbReference type="ARBA" id="ARBA00022723"/>
    </source>
</evidence>
<dbReference type="AlphaFoldDB" id="A0A1G9EFH0"/>
<dbReference type="Gene3D" id="3.30.70.20">
    <property type="match status" value="2"/>
</dbReference>
<feature type="domain" description="4Fe-4S ferredoxin-type" evidence="5">
    <location>
        <begin position="35"/>
        <end position="64"/>
    </location>
</feature>
<keyword evidence="4" id="KW-0411">Iron-sulfur</keyword>
<evidence type="ECO:0000259" key="5">
    <source>
        <dbReference type="PROSITE" id="PS51379"/>
    </source>
</evidence>
<gene>
    <name evidence="6" type="ORF">SAMN05660337_1087</name>
</gene>
<dbReference type="PANTHER" id="PTHR43687">
    <property type="entry name" value="ADENYLYLSULFATE REDUCTASE, BETA SUBUNIT"/>
    <property type="match status" value="1"/>
</dbReference>
<dbReference type="GO" id="GO:0046872">
    <property type="term" value="F:metal ion binding"/>
    <property type="evidence" value="ECO:0007669"/>
    <property type="project" value="UniProtKB-KW"/>
</dbReference>
<accession>A0A1G9EFH0</accession>
<evidence type="ECO:0000313" key="6">
    <source>
        <dbReference type="EMBL" id="SDK74801.1"/>
    </source>
</evidence>
<proteinExistence type="predicted"/>
<dbReference type="SUPFAM" id="SSF54862">
    <property type="entry name" value="4Fe-4S ferredoxins"/>
    <property type="match status" value="1"/>
</dbReference>
<dbReference type="PANTHER" id="PTHR43687:SF4">
    <property type="entry name" value="BLR5484 PROTEIN"/>
    <property type="match status" value="1"/>
</dbReference>
<reference evidence="7" key="1">
    <citation type="submission" date="2016-10" db="EMBL/GenBank/DDBJ databases">
        <authorList>
            <person name="Varghese N."/>
            <person name="Submissions S."/>
        </authorList>
    </citation>
    <scope>NUCLEOTIDE SEQUENCE [LARGE SCALE GENOMIC DNA]</scope>
    <source>
        <strain evidence="7">DSM 16995</strain>
    </source>
</reference>
<evidence type="ECO:0000313" key="7">
    <source>
        <dbReference type="Proteomes" id="UP000199053"/>
    </source>
</evidence>